<organism evidence="1 2">
    <name type="scientific">Sorangium cellulosum</name>
    <name type="common">Polyangium cellulosum</name>
    <dbReference type="NCBI Taxonomy" id="56"/>
    <lineage>
        <taxon>Bacteria</taxon>
        <taxon>Pseudomonadati</taxon>
        <taxon>Myxococcota</taxon>
        <taxon>Polyangia</taxon>
        <taxon>Polyangiales</taxon>
        <taxon>Polyangiaceae</taxon>
        <taxon>Sorangium</taxon>
    </lineage>
</organism>
<dbReference type="Proteomes" id="UP000295781">
    <property type="component" value="Chromosome"/>
</dbReference>
<proteinExistence type="predicted"/>
<dbReference type="EMBL" id="CP012670">
    <property type="protein sequence ID" value="AUX23352.1"/>
    <property type="molecule type" value="Genomic_DNA"/>
</dbReference>
<name>A0A4V0NDP1_SORCE</name>
<protein>
    <submittedName>
        <fullName evidence="1">Uncharacterized protein</fullName>
    </submittedName>
</protein>
<evidence type="ECO:0000313" key="1">
    <source>
        <dbReference type="EMBL" id="AUX23352.1"/>
    </source>
</evidence>
<sequence>MNFRLGFTQEIEAGTADAKAASRGLGSAAVDGLEGGAAPGRAGVAATAAGKTYLVNVYGVKDADEMTSHDFIRRVAEAIEGVNLVAGVNPLPEGA</sequence>
<evidence type="ECO:0000313" key="2">
    <source>
        <dbReference type="Proteomes" id="UP000295781"/>
    </source>
</evidence>
<accession>A0A4V0NDP1</accession>
<reference evidence="1 2" key="1">
    <citation type="submission" date="2015-09" db="EMBL/GenBank/DDBJ databases">
        <title>Sorangium comparison.</title>
        <authorList>
            <person name="Zaburannyi N."/>
            <person name="Bunk B."/>
            <person name="Overmann J."/>
            <person name="Mueller R."/>
        </authorList>
    </citation>
    <scope>NUCLEOTIDE SEQUENCE [LARGE SCALE GENOMIC DNA]</scope>
    <source>
        <strain evidence="1 2">So ceGT47</strain>
    </source>
</reference>
<dbReference type="AlphaFoldDB" id="A0A4V0NDP1"/>
<gene>
    <name evidence="1" type="ORF">SOCEGT47_038750</name>
</gene>